<accession>L7VU74</accession>
<dbReference type="EMBL" id="JX649859">
    <property type="protein sequence ID" value="AGC70984.1"/>
    <property type="molecule type" value="Genomic_DNA"/>
</dbReference>
<dbReference type="InterPro" id="IPR002123">
    <property type="entry name" value="Plipid/glycerol_acylTrfase"/>
</dbReference>
<evidence type="ECO:0000259" key="1">
    <source>
        <dbReference type="SMART" id="SM00563"/>
    </source>
</evidence>
<feature type="domain" description="Phospholipid/glycerol acyltransferase" evidence="1">
    <location>
        <begin position="23"/>
        <end position="168"/>
    </location>
</feature>
<dbReference type="AlphaFoldDB" id="L7VU74"/>
<evidence type="ECO:0000313" key="2">
    <source>
        <dbReference type="EMBL" id="AGC70984.1"/>
    </source>
</evidence>
<dbReference type="PANTHER" id="PTHR10983">
    <property type="entry name" value="1-ACYLGLYCEROL-3-PHOSPHATE ACYLTRANSFERASE-RELATED"/>
    <property type="match status" value="1"/>
</dbReference>
<dbReference type="GO" id="GO:0012505">
    <property type="term" value="C:endomembrane system"/>
    <property type="evidence" value="ECO:0007669"/>
    <property type="project" value="TreeGrafter"/>
</dbReference>
<keyword evidence="2" id="KW-0808">Transferase</keyword>
<dbReference type="SUPFAM" id="SSF69593">
    <property type="entry name" value="Glycerol-3-phosphate (1)-acyltransferase"/>
    <property type="match status" value="1"/>
</dbReference>
<sequence>MLRLDLDIEGADELGTAPADGPLIVLCRHASMVDTLVPAKLLFDRGYRVRYVLKDELLWDPALDIIGHRLPNCFVDRSSTDKAAELDAIGALAAGAGPGEALVIFPEGTRWSPEKRHRAIERLRTDDPAAAERAERLTSTLLPRPAGTLALLAGRPDADVVIVSHTGLEGLAGPKDALRLLPLRRPMQVSFRRVRRGEVPDSPDAQRDWLLDQWTQVDDWIRAAR</sequence>
<proteinExistence type="predicted"/>
<reference evidence="2" key="1">
    <citation type="submission" date="2012-09" db="EMBL/GenBank/DDBJ databases">
        <title>Metagenomic Characterization of a Microbial Community in Wastewater Detects High Levels of Antibiotic Resistance.</title>
        <authorList>
            <person name="Abrams M."/>
            <person name="Caldwell A."/>
            <person name="Vandaei E."/>
            <person name="Lee W."/>
            <person name="Perrott J."/>
            <person name="Khan S.Y."/>
            <person name="Ta J."/>
            <person name="Romero D."/>
            <person name="Nguyen V."/>
            <person name="Pourmand N."/>
            <person name="Ouverney C.C."/>
        </authorList>
    </citation>
    <scope>NUCLEOTIDE SEQUENCE</scope>
</reference>
<name>L7VU74_9BACT</name>
<organism evidence="2">
    <name type="scientific">uncultured bacterium A1Q1_fos_2107</name>
    <dbReference type="NCBI Taxonomy" id="1256562"/>
    <lineage>
        <taxon>Bacteria</taxon>
        <taxon>environmental samples</taxon>
    </lineage>
</organism>
<dbReference type="Pfam" id="PF01553">
    <property type="entry name" value="Acyltransferase"/>
    <property type="match status" value="1"/>
</dbReference>
<dbReference type="PANTHER" id="PTHR10983:SF24">
    <property type="entry name" value="1-ACYLGLYCEROL-3-PHOSPHATE O-ACYLTRANSFERASE 3, ISOFORM E-RELATED"/>
    <property type="match status" value="1"/>
</dbReference>
<dbReference type="GO" id="GO:0003841">
    <property type="term" value="F:1-acylglycerol-3-phosphate O-acyltransferase activity"/>
    <property type="evidence" value="ECO:0007669"/>
    <property type="project" value="TreeGrafter"/>
</dbReference>
<protein>
    <submittedName>
        <fullName evidence="2">Phospholipid/glycerol acyltransferase</fullName>
    </submittedName>
</protein>
<dbReference type="CDD" id="cd07990">
    <property type="entry name" value="LPLAT_LCLAT1-like"/>
    <property type="match status" value="1"/>
</dbReference>
<dbReference type="SMART" id="SM00563">
    <property type="entry name" value="PlsC"/>
    <property type="match status" value="1"/>
</dbReference>
<keyword evidence="2" id="KW-0012">Acyltransferase</keyword>